<protein>
    <submittedName>
        <fullName evidence="1">Pyridoxamine 5'-phosphate oxidase family protein</fullName>
    </submittedName>
</protein>
<accession>A0ABS6USA6</accession>
<proteinExistence type="predicted"/>
<dbReference type="Proteomes" id="UP000694287">
    <property type="component" value="Unassembled WGS sequence"/>
</dbReference>
<organism evidence="1 2">
    <name type="scientific">Pseudonocardia abyssalis</name>
    <dbReference type="NCBI Taxonomy" id="2792008"/>
    <lineage>
        <taxon>Bacteria</taxon>
        <taxon>Bacillati</taxon>
        <taxon>Actinomycetota</taxon>
        <taxon>Actinomycetes</taxon>
        <taxon>Pseudonocardiales</taxon>
        <taxon>Pseudonocardiaceae</taxon>
        <taxon>Pseudonocardia</taxon>
    </lineage>
</organism>
<evidence type="ECO:0000313" key="1">
    <source>
        <dbReference type="EMBL" id="MBW0135129.1"/>
    </source>
</evidence>
<keyword evidence="2" id="KW-1185">Reference proteome</keyword>
<sequence length="158" mass="16448">MSAARAEFDHDPPAPLASVVVPLVDAVARDDAGRVLLSRADCLRLMAATALGRVVFTDAAMPAVRPVTFVLDGDEAVFRVPHGGPLDAATHGAVVGFQVDAIDHDTHVGWSVVGIGRAYEVTAPGRRGGLPAGWDADGTAHTVAVPLEQLSGERIRLD</sequence>
<evidence type="ECO:0000313" key="2">
    <source>
        <dbReference type="Proteomes" id="UP000694287"/>
    </source>
</evidence>
<gene>
    <name evidence="1" type="ORF">I4I81_12815</name>
</gene>
<dbReference type="RefSeq" id="WP_218600882.1">
    <property type="nucleotide sequence ID" value="NZ_JADQDJ010000005.1"/>
</dbReference>
<dbReference type="Pfam" id="PF12900">
    <property type="entry name" value="Pyridox_ox_2"/>
    <property type="match status" value="1"/>
</dbReference>
<name>A0ABS6USA6_9PSEU</name>
<reference evidence="1 2" key="1">
    <citation type="submission" date="2020-11" db="EMBL/GenBank/DDBJ databases">
        <title>Pseudonocardia abyssalis sp. nov. and Pseudonocardia oceani sp. nov., description and phylogenomic analysis of two novel actinomycetes isolated from the deep Southern Ocean.</title>
        <authorList>
            <person name="Parra J."/>
        </authorList>
    </citation>
    <scope>NUCLEOTIDE SEQUENCE [LARGE SCALE GENOMIC DNA]</scope>
    <source>
        <strain evidence="1 2">KRD-168</strain>
    </source>
</reference>
<dbReference type="EMBL" id="JADQDK010000001">
    <property type="protein sequence ID" value="MBW0135129.1"/>
    <property type="molecule type" value="Genomic_DNA"/>
</dbReference>
<comment type="caution">
    <text evidence="1">The sequence shown here is derived from an EMBL/GenBank/DDBJ whole genome shotgun (WGS) entry which is preliminary data.</text>
</comment>
<dbReference type="InterPro" id="IPR024747">
    <property type="entry name" value="Pyridox_Oxase-rel"/>
</dbReference>